<evidence type="ECO:0000313" key="3">
    <source>
        <dbReference type="Proteomes" id="UP000033661"/>
    </source>
</evidence>
<sequence>MKETKSFFTKNNRLNKGYAKNFHSNEIDKNFYRKKFEHILPPIDTVTEYENIYPGTLEKLVNMAQKEQAHKHEIELQNLKIKEKVAKLTRICLTIFGIVAVLVFGICLIISFPFF</sequence>
<keyword evidence="1" id="KW-0812">Transmembrane</keyword>
<keyword evidence="1" id="KW-1133">Transmembrane helix</keyword>
<dbReference type="EMBL" id="LAOI01000001">
    <property type="protein sequence ID" value="KJV90158.1"/>
    <property type="molecule type" value="Genomic_DNA"/>
</dbReference>
<organism evidence="2 3">
    <name type="scientific">Rickettsia bellii str. RML An4</name>
    <dbReference type="NCBI Taxonomy" id="1359193"/>
    <lineage>
        <taxon>Bacteria</taxon>
        <taxon>Pseudomonadati</taxon>
        <taxon>Pseudomonadota</taxon>
        <taxon>Alphaproteobacteria</taxon>
        <taxon>Rickettsiales</taxon>
        <taxon>Rickettsiaceae</taxon>
        <taxon>Rickettsieae</taxon>
        <taxon>Rickettsia</taxon>
        <taxon>belli group</taxon>
    </lineage>
</organism>
<keyword evidence="1" id="KW-0472">Membrane</keyword>
<dbReference type="Pfam" id="PF10097">
    <property type="entry name" value="DUF2335"/>
    <property type="match status" value="1"/>
</dbReference>
<protein>
    <submittedName>
        <fullName evidence="2">Uncharacterized protein</fullName>
    </submittedName>
</protein>
<dbReference type="Proteomes" id="UP000033661">
    <property type="component" value="Unassembled WGS sequence"/>
</dbReference>
<dbReference type="PATRIC" id="fig|1359193.3.peg.1120"/>
<keyword evidence="3" id="KW-1185">Reference proteome</keyword>
<accession>A0A0F3QC95</accession>
<dbReference type="InterPro" id="IPR019284">
    <property type="entry name" value="RP532"/>
</dbReference>
<comment type="caution">
    <text evidence="2">The sequence shown here is derived from an EMBL/GenBank/DDBJ whole genome shotgun (WGS) entry which is preliminary data.</text>
</comment>
<dbReference type="RefSeq" id="WP_011476994.1">
    <property type="nucleotide sequence ID" value="NZ_LAOI01000001.1"/>
</dbReference>
<name>A0A0F3QC95_RICBE</name>
<evidence type="ECO:0000256" key="1">
    <source>
        <dbReference type="SAM" id="Phobius"/>
    </source>
</evidence>
<dbReference type="AlphaFoldDB" id="A0A0F3QC95"/>
<gene>
    <name evidence="2" type="ORF">RBEAN4_1160</name>
</gene>
<proteinExistence type="predicted"/>
<reference evidence="2 3" key="1">
    <citation type="submission" date="2015-02" db="EMBL/GenBank/DDBJ databases">
        <title>Genome Sequencing of Rickettsiales.</title>
        <authorList>
            <person name="Daugherty S.C."/>
            <person name="Su Q."/>
            <person name="Abolude K."/>
            <person name="Beier-Sexton M."/>
            <person name="Carlyon J.A."/>
            <person name="Carter R."/>
            <person name="Day N.P."/>
            <person name="Dumler S.J."/>
            <person name="Dyachenko V."/>
            <person name="Godinez A."/>
            <person name="Kurtti T.J."/>
            <person name="Lichay M."/>
            <person name="Mullins K.E."/>
            <person name="Ott S."/>
            <person name="Pappas-Brown V."/>
            <person name="Paris D.H."/>
            <person name="Patel P."/>
            <person name="Richards A.L."/>
            <person name="Sadzewicz L."/>
            <person name="Sears K."/>
            <person name="Seidman D."/>
            <person name="Sengamalay N."/>
            <person name="Stenos J."/>
            <person name="Tallon L.J."/>
            <person name="Vincent G."/>
            <person name="Fraser C.M."/>
            <person name="Munderloh U."/>
            <person name="Dunning-Hotopp J.C."/>
        </authorList>
    </citation>
    <scope>NUCLEOTIDE SEQUENCE [LARGE SCALE GENOMIC DNA]</scope>
    <source>
        <strain evidence="2 3">RML An4</strain>
    </source>
</reference>
<feature type="transmembrane region" description="Helical" evidence="1">
    <location>
        <begin position="91"/>
        <end position="114"/>
    </location>
</feature>
<evidence type="ECO:0000313" key="2">
    <source>
        <dbReference type="EMBL" id="KJV90158.1"/>
    </source>
</evidence>